<keyword evidence="1" id="KW-0472">Membrane</keyword>
<gene>
    <name evidence="2" type="ORF">EL26_22470</name>
</gene>
<protein>
    <recommendedName>
        <fullName evidence="4">Intracellular septation protein A</fullName>
    </recommendedName>
</protein>
<dbReference type="AlphaFoldDB" id="A0A074LFY0"/>
<feature type="transmembrane region" description="Helical" evidence="1">
    <location>
        <begin position="7"/>
        <end position="25"/>
    </location>
</feature>
<organism evidence="2 3">
    <name type="scientific">Tumebacillus flagellatus</name>
    <dbReference type="NCBI Taxonomy" id="1157490"/>
    <lineage>
        <taxon>Bacteria</taxon>
        <taxon>Bacillati</taxon>
        <taxon>Bacillota</taxon>
        <taxon>Bacilli</taxon>
        <taxon>Bacillales</taxon>
        <taxon>Alicyclobacillaceae</taxon>
        <taxon>Tumebacillus</taxon>
    </lineage>
</organism>
<feature type="transmembrane region" description="Helical" evidence="1">
    <location>
        <begin position="37"/>
        <end position="54"/>
    </location>
</feature>
<keyword evidence="1" id="KW-1133">Transmembrane helix</keyword>
<dbReference type="OrthoDB" id="7062026at2"/>
<comment type="caution">
    <text evidence="2">The sequence shown here is derived from an EMBL/GenBank/DDBJ whole genome shotgun (WGS) entry which is preliminary data.</text>
</comment>
<evidence type="ECO:0000256" key="1">
    <source>
        <dbReference type="SAM" id="Phobius"/>
    </source>
</evidence>
<evidence type="ECO:0000313" key="3">
    <source>
        <dbReference type="Proteomes" id="UP000027931"/>
    </source>
</evidence>
<feature type="transmembrane region" description="Helical" evidence="1">
    <location>
        <begin position="173"/>
        <end position="196"/>
    </location>
</feature>
<dbReference type="Proteomes" id="UP000027931">
    <property type="component" value="Unassembled WGS sequence"/>
</dbReference>
<evidence type="ECO:0000313" key="2">
    <source>
        <dbReference type="EMBL" id="KEO81106.1"/>
    </source>
</evidence>
<dbReference type="STRING" id="1157490.EL26_22470"/>
<name>A0A074LFY0_9BACL</name>
<dbReference type="eggNOG" id="ENOG5032W1X">
    <property type="taxonomic scope" value="Bacteria"/>
</dbReference>
<dbReference type="EMBL" id="JMIR01000046">
    <property type="protein sequence ID" value="KEO81106.1"/>
    <property type="molecule type" value="Genomic_DNA"/>
</dbReference>
<reference evidence="2 3" key="1">
    <citation type="journal article" date="2013" name="Int. J. Syst. Evol. Microbiol.">
        <title>Tumebacillus flagellatus sp. nov., an alpha-amylase/pullulanase-producing bacterium isolated from cassava wastewater.</title>
        <authorList>
            <person name="Wang Q."/>
            <person name="Xie N."/>
            <person name="Qin Y."/>
            <person name="Shen N."/>
            <person name="Zhu J."/>
            <person name="Mi H."/>
            <person name="Huang R."/>
        </authorList>
    </citation>
    <scope>NUCLEOTIDE SEQUENCE [LARGE SCALE GENOMIC DNA]</scope>
    <source>
        <strain evidence="2 3">GST4</strain>
    </source>
</reference>
<feature type="transmembrane region" description="Helical" evidence="1">
    <location>
        <begin position="92"/>
        <end position="115"/>
    </location>
</feature>
<dbReference type="NCBIfam" id="NF041646">
    <property type="entry name" value="VC0807_fam"/>
    <property type="match status" value="1"/>
</dbReference>
<evidence type="ECO:0008006" key="4">
    <source>
        <dbReference type="Google" id="ProtNLM"/>
    </source>
</evidence>
<keyword evidence="1" id="KW-0812">Transmembrane</keyword>
<feature type="transmembrane region" description="Helical" evidence="1">
    <location>
        <begin position="143"/>
        <end position="161"/>
    </location>
</feature>
<dbReference type="RefSeq" id="WP_038094101.1">
    <property type="nucleotide sequence ID" value="NZ_JMIR01000046.1"/>
</dbReference>
<accession>A0A074LFY0</accession>
<keyword evidence="3" id="KW-1185">Reference proteome</keyword>
<sequence length="214" mass="23957">MNRQEIIRGILITFLINLAVPLGVYELLQGRMSDVTALAIATTIPLVENLWVFLRHRRVDAFGVFMLVGFLLAIGAALISGDEKMLLVRESFVSVVLGLICIGSILIGNPLVFAFSKRFAVGTDPEARREYDRNWQYAHFRKAMYRMTWVWGLVCLAEAVIRTSCVYTMSVEAFLAVSPFITAICFGGAAVWNIAAARRLRQELGKIKARRQLA</sequence>
<proteinExistence type="predicted"/>
<feature type="transmembrane region" description="Helical" evidence="1">
    <location>
        <begin position="61"/>
        <end position="80"/>
    </location>
</feature>